<dbReference type="Gene3D" id="3.20.20.80">
    <property type="entry name" value="Glycosidases"/>
    <property type="match status" value="1"/>
</dbReference>
<sequence length="651" mass="73613">MKNRRIKQIAAAVLAAGLIGVPLDALAPWTHAPATAQAATADQTTRYRVYQYNKALKEFSDANAAISYAKWFSNSYVERIGTREWIWNNVPRYRVYQYDVTLPDWQFATLDAAIAEARKWSHASVRDLQGSGWVWDNYPRRTYRVYQGDITLDQWEFKTLDAAIAEARKWAGSHIIDNSTNGWVWDNVTESDKAADRARGNTYQVSQGSYAPAEWRFGYLGDAVEEALKWANSVVVDTRTGKTVYANPRPYVVFQNGVELKSFISLDEAIGYAKLWANATIEMNGRPIWTNEPSFSVYQGDNKIGAFRTIPEALAYAKLYSNSSIRTPVGAVLWDNWRKLKVWGWNGSSAAQTIRSHVTGTMGLDADSPTWFQLADASGALKDDSSAETVKWLRDQGYQVHPLVHNQFDKAMTTQFLADPAAQDRFISALVKRAAELRVDGLNLDFENIAGSDRANFTEFVRKLSAAMHEHNLHLSIDLPRGSLKWNHLTAFDHAKLKDYADTIIIMAYDQHYSSSPTAGSVSGLAWAEEGIQEFLSYGIPRDKLMLGIPFYVREWKKDAAGNLVSNRALLMKDLPALIAAKNAVSTWDPQYGQYRIEYSEGGYNYVFWLEDKTTVEKRLELAKKYELAGVAAWRLGYDNKDLWELIVQEK</sequence>
<dbReference type="InterPro" id="IPR001223">
    <property type="entry name" value="Glyco_hydro18_cat"/>
</dbReference>
<dbReference type="Pfam" id="PF00704">
    <property type="entry name" value="Glyco_hydro_18"/>
    <property type="match status" value="1"/>
</dbReference>
<proteinExistence type="predicted"/>
<comment type="caution">
    <text evidence="3">The sequence shown here is derived from an EMBL/GenBank/DDBJ whole genome shotgun (WGS) entry which is preliminary data.</text>
</comment>
<keyword evidence="4" id="KW-1185">Reference proteome</keyword>
<dbReference type="EMBL" id="JBHTGQ010000028">
    <property type="protein sequence ID" value="MFC7750839.1"/>
    <property type="molecule type" value="Genomic_DNA"/>
</dbReference>
<evidence type="ECO:0000313" key="4">
    <source>
        <dbReference type="Proteomes" id="UP001596528"/>
    </source>
</evidence>
<keyword evidence="3" id="KW-0378">Hydrolase</keyword>
<dbReference type="InterPro" id="IPR017853">
    <property type="entry name" value="GH"/>
</dbReference>
<dbReference type="InterPro" id="IPR011583">
    <property type="entry name" value="Chitinase_II/V-like_cat"/>
</dbReference>
<dbReference type="SMART" id="SM00636">
    <property type="entry name" value="Glyco_18"/>
    <property type="match status" value="1"/>
</dbReference>
<evidence type="ECO:0000313" key="3">
    <source>
        <dbReference type="EMBL" id="MFC7750839.1"/>
    </source>
</evidence>
<keyword evidence="1" id="KW-0732">Signal</keyword>
<dbReference type="Gene3D" id="3.10.50.10">
    <property type="match status" value="1"/>
</dbReference>
<evidence type="ECO:0000259" key="2">
    <source>
        <dbReference type="PROSITE" id="PS51910"/>
    </source>
</evidence>
<feature type="chain" id="PRO_5046007619" evidence="1">
    <location>
        <begin position="28"/>
        <end position="651"/>
    </location>
</feature>
<organism evidence="3 4">
    <name type="scientific">Paenibacillus thermoaerophilus</name>
    <dbReference type="NCBI Taxonomy" id="1215385"/>
    <lineage>
        <taxon>Bacteria</taxon>
        <taxon>Bacillati</taxon>
        <taxon>Bacillota</taxon>
        <taxon>Bacilli</taxon>
        <taxon>Bacillales</taxon>
        <taxon>Paenibacillaceae</taxon>
        <taxon>Paenibacillus</taxon>
    </lineage>
</organism>
<evidence type="ECO:0000256" key="1">
    <source>
        <dbReference type="SAM" id="SignalP"/>
    </source>
</evidence>
<feature type="signal peptide" evidence="1">
    <location>
        <begin position="1"/>
        <end position="27"/>
    </location>
</feature>
<dbReference type="Proteomes" id="UP001596528">
    <property type="component" value="Unassembled WGS sequence"/>
</dbReference>
<dbReference type="PANTHER" id="PTHR46066:SF2">
    <property type="entry name" value="CHITINASE DOMAIN-CONTAINING PROTEIN 1"/>
    <property type="match status" value="1"/>
</dbReference>
<dbReference type="SUPFAM" id="SSF51445">
    <property type="entry name" value="(Trans)glycosidases"/>
    <property type="match status" value="1"/>
</dbReference>
<gene>
    <name evidence="3" type="ORF">ACFQWB_13000</name>
</gene>
<name>A0ABW2V3X8_9BACL</name>
<dbReference type="InterPro" id="IPR029070">
    <property type="entry name" value="Chitinase_insertion_sf"/>
</dbReference>
<dbReference type="GO" id="GO:0016787">
    <property type="term" value="F:hydrolase activity"/>
    <property type="evidence" value="ECO:0007669"/>
    <property type="project" value="UniProtKB-KW"/>
</dbReference>
<accession>A0ABW2V3X8</accession>
<feature type="domain" description="GH18" evidence="2">
    <location>
        <begin position="328"/>
        <end position="651"/>
    </location>
</feature>
<protein>
    <submittedName>
        <fullName evidence="3">Glycosyl hydrolase family 18 protein</fullName>
    </submittedName>
</protein>
<dbReference type="PROSITE" id="PS51910">
    <property type="entry name" value="GH18_2"/>
    <property type="match status" value="1"/>
</dbReference>
<dbReference type="RefSeq" id="WP_138789084.1">
    <property type="nucleotide sequence ID" value="NZ_JBHTGQ010000028.1"/>
</dbReference>
<dbReference type="PANTHER" id="PTHR46066">
    <property type="entry name" value="CHITINASE DOMAIN-CONTAINING PROTEIN 1 FAMILY MEMBER"/>
    <property type="match status" value="1"/>
</dbReference>
<reference evidence="4" key="1">
    <citation type="journal article" date="2019" name="Int. J. Syst. Evol. Microbiol.">
        <title>The Global Catalogue of Microorganisms (GCM) 10K type strain sequencing project: providing services to taxonomists for standard genome sequencing and annotation.</title>
        <authorList>
            <consortium name="The Broad Institute Genomics Platform"/>
            <consortium name="The Broad Institute Genome Sequencing Center for Infectious Disease"/>
            <person name="Wu L."/>
            <person name="Ma J."/>
        </authorList>
    </citation>
    <scope>NUCLEOTIDE SEQUENCE [LARGE SCALE GENOMIC DNA]</scope>
    <source>
        <strain evidence="4">JCM 18657</strain>
    </source>
</reference>